<reference evidence="7 8" key="1">
    <citation type="journal article" date="2015" name="Stand. Genomic Sci.">
        <title>Genomic Encyclopedia of Bacterial and Archaeal Type Strains, Phase III: the genomes of soil and plant-associated and newly described type strains.</title>
        <authorList>
            <person name="Whitman W.B."/>
            <person name="Woyke T."/>
            <person name="Klenk H.P."/>
            <person name="Zhou Y."/>
            <person name="Lilburn T.G."/>
            <person name="Beck B.J."/>
            <person name="De Vos P."/>
            <person name="Vandamme P."/>
            <person name="Eisen J.A."/>
            <person name="Garrity G."/>
            <person name="Hugenholtz P."/>
            <person name="Kyrpides N.C."/>
        </authorList>
    </citation>
    <scope>NUCLEOTIDE SEQUENCE [LARGE SCALE GENOMIC DNA]</scope>
    <source>
        <strain evidence="7 8">VKM Ac-2538</strain>
    </source>
</reference>
<evidence type="ECO:0000256" key="2">
    <source>
        <dbReference type="ARBA" id="ARBA00006472"/>
    </source>
</evidence>
<dbReference type="RefSeq" id="WP_241998374.1">
    <property type="nucleotide sequence ID" value="NZ_SLWM01000006.1"/>
</dbReference>
<dbReference type="EC" id="4.2.1.96" evidence="3"/>
<sequence>MTESLREMLKTKDIVGAELADWRKLAQAFHGRFLTGDFATGLRFVAAIGALGEELAHQPEVKLTATFVDLKLISDDAVYQPDDGPAMQVPWVTQKDVEVARRISELAKEQGIAADPRAVTQVELGLDTADVAALGPFWAAVLTSSTDSRQGDDVRDPGGQVPTIWFQGTDAHETPRQRFHIDLWVPHDVAHERIAAGVAAGGKVVYDKEAPSFTVLADPEGNKVCICTFLDR</sequence>
<dbReference type="Pfam" id="PF01329">
    <property type="entry name" value="Pterin_4a"/>
    <property type="match status" value="1"/>
</dbReference>
<dbReference type="InterPro" id="IPR041581">
    <property type="entry name" value="Glyoxalase_6"/>
</dbReference>
<evidence type="ECO:0000256" key="5">
    <source>
        <dbReference type="ARBA" id="ARBA00023239"/>
    </source>
</evidence>
<protein>
    <recommendedName>
        <fullName evidence="4">Putative pterin-4-alpha-carbinolamine dehydratase</fullName>
        <ecNumber evidence="3">4.2.1.96</ecNumber>
    </recommendedName>
</protein>
<dbReference type="InterPro" id="IPR001533">
    <property type="entry name" value="Pterin_deHydtase"/>
</dbReference>
<evidence type="ECO:0000313" key="8">
    <source>
        <dbReference type="Proteomes" id="UP000295818"/>
    </source>
</evidence>
<dbReference type="Proteomes" id="UP000295818">
    <property type="component" value="Unassembled WGS sequence"/>
</dbReference>
<feature type="domain" description="Glyoxalase-like" evidence="6">
    <location>
        <begin position="125"/>
        <end position="227"/>
    </location>
</feature>
<accession>A0ABY2BK89</accession>
<name>A0ABY2BK89_9ACTN</name>
<dbReference type="PANTHER" id="PTHR35908">
    <property type="entry name" value="HYPOTHETICAL FUSION PROTEIN"/>
    <property type="match status" value="1"/>
</dbReference>
<comment type="catalytic activity">
    <reaction evidence="1">
        <text>(4aS,6R)-4a-hydroxy-L-erythro-5,6,7,8-tetrahydrobiopterin = (6R)-L-erythro-6,7-dihydrobiopterin + H2O</text>
        <dbReference type="Rhea" id="RHEA:11920"/>
        <dbReference type="ChEBI" id="CHEBI:15377"/>
        <dbReference type="ChEBI" id="CHEBI:15642"/>
        <dbReference type="ChEBI" id="CHEBI:43120"/>
        <dbReference type="EC" id="4.2.1.96"/>
    </reaction>
</comment>
<proteinExistence type="inferred from homology"/>
<evidence type="ECO:0000256" key="3">
    <source>
        <dbReference type="ARBA" id="ARBA00013252"/>
    </source>
</evidence>
<dbReference type="InterPro" id="IPR036428">
    <property type="entry name" value="PCD_sf"/>
</dbReference>
<evidence type="ECO:0000256" key="1">
    <source>
        <dbReference type="ARBA" id="ARBA00001554"/>
    </source>
</evidence>
<dbReference type="Pfam" id="PF18029">
    <property type="entry name" value="Glyoxalase_6"/>
    <property type="match status" value="1"/>
</dbReference>
<dbReference type="Gene3D" id="3.10.180.10">
    <property type="entry name" value="2,3-Dihydroxybiphenyl 1,2-Dioxygenase, domain 1"/>
    <property type="match status" value="1"/>
</dbReference>
<organism evidence="7 8">
    <name type="scientific">Kribbella orskensis</name>
    <dbReference type="NCBI Taxonomy" id="2512216"/>
    <lineage>
        <taxon>Bacteria</taxon>
        <taxon>Bacillati</taxon>
        <taxon>Actinomycetota</taxon>
        <taxon>Actinomycetes</taxon>
        <taxon>Propionibacteriales</taxon>
        <taxon>Kribbellaceae</taxon>
        <taxon>Kribbella</taxon>
    </lineage>
</organism>
<keyword evidence="5" id="KW-0456">Lyase</keyword>
<evidence type="ECO:0000313" key="7">
    <source>
        <dbReference type="EMBL" id="TCO22957.1"/>
    </source>
</evidence>
<comment type="caution">
    <text evidence="7">The sequence shown here is derived from an EMBL/GenBank/DDBJ whole genome shotgun (WGS) entry which is preliminary data.</text>
</comment>
<evidence type="ECO:0000259" key="6">
    <source>
        <dbReference type="Pfam" id="PF18029"/>
    </source>
</evidence>
<comment type="similarity">
    <text evidence="2">Belongs to the pterin-4-alpha-carbinolamine dehydratase family.</text>
</comment>
<evidence type="ECO:0000256" key="4">
    <source>
        <dbReference type="ARBA" id="ARBA00021735"/>
    </source>
</evidence>
<dbReference type="InterPro" id="IPR029068">
    <property type="entry name" value="Glyas_Bleomycin-R_OHBP_Dase"/>
</dbReference>
<gene>
    <name evidence="7" type="ORF">EV644_106265</name>
</gene>
<dbReference type="SUPFAM" id="SSF54593">
    <property type="entry name" value="Glyoxalase/Bleomycin resistance protein/Dihydroxybiphenyl dioxygenase"/>
    <property type="match status" value="1"/>
</dbReference>
<dbReference type="EMBL" id="SLWM01000006">
    <property type="protein sequence ID" value="TCO22957.1"/>
    <property type="molecule type" value="Genomic_DNA"/>
</dbReference>
<dbReference type="SUPFAM" id="SSF55248">
    <property type="entry name" value="PCD-like"/>
    <property type="match status" value="1"/>
</dbReference>
<dbReference type="Gene3D" id="3.30.1360.20">
    <property type="entry name" value="Transcriptional coactivator/pterin dehydratase"/>
    <property type="match status" value="1"/>
</dbReference>
<dbReference type="PANTHER" id="PTHR35908:SF1">
    <property type="entry name" value="CONSERVED PROTEIN"/>
    <property type="match status" value="1"/>
</dbReference>
<keyword evidence="8" id="KW-1185">Reference proteome</keyword>